<evidence type="ECO:0000256" key="1">
    <source>
        <dbReference type="SAM" id="MobiDB-lite"/>
    </source>
</evidence>
<organism evidence="3 4">
    <name type="scientific">Ensete ventricosum</name>
    <name type="common">Abyssinian banana</name>
    <name type="synonym">Musa ensete</name>
    <dbReference type="NCBI Taxonomy" id="4639"/>
    <lineage>
        <taxon>Eukaryota</taxon>
        <taxon>Viridiplantae</taxon>
        <taxon>Streptophyta</taxon>
        <taxon>Embryophyta</taxon>
        <taxon>Tracheophyta</taxon>
        <taxon>Spermatophyta</taxon>
        <taxon>Magnoliopsida</taxon>
        <taxon>Liliopsida</taxon>
        <taxon>Zingiberales</taxon>
        <taxon>Musaceae</taxon>
        <taxon>Ensete</taxon>
    </lineage>
</organism>
<dbReference type="EMBL" id="AMZH03013768">
    <property type="protein sequence ID" value="RRT48724.1"/>
    <property type="molecule type" value="Genomic_DNA"/>
</dbReference>
<evidence type="ECO:0008006" key="5">
    <source>
        <dbReference type="Google" id="ProtNLM"/>
    </source>
</evidence>
<feature type="chain" id="PRO_5019316449" description="Secreted protein" evidence="2">
    <location>
        <begin position="23"/>
        <end position="120"/>
    </location>
</feature>
<dbReference type="Proteomes" id="UP000287651">
    <property type="component" value="Unassembled WGS sequence"/>
</dbReference>
<evidence type="ECO:0000313" key="4">
    <source>
        <dbReference type="Proteomes" id="UP000287651"/>
    </source>
</evidence>
<keyword evidence="2" id="KW-0732">Signal</keyword>
<proteinExistence type="predicted"/>
<protein>
    <recommendedName>
        <fullName evidence="5">Secreted protein</fullName>
    </recommendedName>
</protein>
<evidence type="ECO:0000256" key="2">
    <source>
        <dbReference type="SAM" id="SignalP"/>
    </source>
</evidence>
<evidence type="ECO:0000313" key="3">
    <source>
        <dbReference type="EMBL" id="RRT48724.1"/>
    </source>
</evidence>
<comment type="caution">
    <text evidence="3">The sequence shown here is derived from an EMBL/GenBank/DDBJ whole genome shotgun (WGS) entry which is preliminary data.</text>
</comment>
<feature type="signal peptide" evidence="2">
    <location>
        <begin position="1"/>
        <end position="22"/>
    </location>
</feature>
<sequence>MQLRRFLFFGFIFLRSISLSFGESLTCLAVYREGGAPAVFQSPKCPRWTLLADDDRRRRRPPPNCQAALHQGRRRSQEDRIVCALGMRIPFIGTRLLRGTLLLRVSNSAVLFLLSNRLDC</sequence>
<accession>A0A426YAG6</accession>
<name>A0A426YAG6_ENSVE</name>
<feature type="region of interest" description="Disordered" evidence="1">
    <location>
        <begin position="53"/>
        <end position="77"/>
    </location>
</feature>
<gene>
    <name evidence="3" type="ORF">B296_00049623</name>
</gene>
<dbReference type="AlphaFoldDB" id="A0A426YAG6"/>
<reference evidence="3 4" key="1">
    <citation type="journal article" date="2014" name="Agronomy (Basel)">
        <title>A Draft Genome Sequence for Ensete ventricosum, the Drought-Tolerant Tree Against Hunger.</title>
        <authorList>
            <person name="Harrison J."/>
            <person name="Moore K.A."/>
            <person name="Paszkiewicz K."/>
            <person name="Jones T."/>
            <person name="Grant M."/>
            <person name="Ambacheew D."/>
            <person name="Muzemil S."/>
            <person name="Studholme D.J."/>
        </authorList>
    </citation>
    <scope>NUCLEOTIDE SEQUENCE [LARGE SCALE GENOMIC DNA]</scope>
</reference>